<reference evidence="3" key="1">
    <citation type="journal article" date="2019" name="Int. J. Syst. Evol. Microbiol.">
        <title>The Global Catalogue of Microorganisms (GCM) 10K type strain sequencing project: providing services to taxonomists for standard genome sequencing and annotation.</title>
        <authorList>
            <consortium name="The Broad Institute Genomics Platform"/>
            <consortium name="The Broad Institute Genome Sequencing Center for Infectious Disease"/>
            <person name="Wu L."/>
            <person name="Ma J."/>
        </authorList>
    </citation>
    <scope>NUCLEOTIDE SEQUENCE [LARGE SCALE GENOMIC DNA]</scope>
    <source>
        <strain evidence="3">CCUG 60524</strain>
    </source>
</reference>
<comment type="caution">
    <text evidence="2">The sequence shown here is derived from an EMBL/GenBank/DDBJ whole genome shotgun (WGS) entry which is preliminary data.</text>
</comment>
<dbReference type="RefSeq" id="WP_386075624.1">
    <property type="nucleotide sequence ID" value="NZ_JBHTJT010000031.1"/>
</dbReference>
<dbReference type="CDD" id="cd00093">
    <property type="entry name" value="HTH_XRE"/>
    <property type="match status" value="1"/>
</dbReference>
<keyword evidence="3" id="KW-1185">Reference proteome</keyword>
<dbReference type="PROSITE" id="PS50943">
    <property type="entry name" value="HTH_CROC1"/>
    <property type="match status" value="1"/>
</dbReference>
<dbReference type="Proteomes" id="UP001597108">
    <property type="component" value="Unassembled WGS sequence"/>
</dbReference>
<protein>
    <submittedName>
        <fullName evidence="2">Helix-turn-helix domain-containing protein</fullName>
    </submittedName>
</protein>
<name>A0ABW3ISY4_9RHOB</name>
<organism evidence="2 3">
    <name type="scientific">Tropicimonas aquimaris</name>
    <dbReference type="NCBI Taxonomy" id="914152"/>
    <lineage>
        <taxon>Bacteria</taxon>
        <taxon>Pseudomonadati</taxon>
        <taxon>Pseudomonadota</taxon>
        <taxon>Alphaproteobacteria</taxon>
        <taxon>Rhodobacterales</taxon>
        <taxon>Roseobacteraceae</taxon>
        <taxon>Tropicimonas</taxon>
    </lineage>
</organism>
<evidence type="ECO:0000259" key="1">
    <source>
        <dbReference type="PROSITE" id="PS50943"/>
    </source>
</evidence>
<feature type="domain" description="HTH cro/C1-type" evidence="1">
    <location>
        <begin position="25"/>
        <end position="70"/>
    </location>
</feature>
<dbReference type="SMART" id="SM00530">
    <property type="entry name" value="HTH_XRE"/>
    <property type="match status" value="1"/>
</dbReference>
<proteinExistence type="predicted"/>
<dbReference type="InterPro" id="IPR010982">
    <property type="entry name" value="Lambda_DNA-bd_dom_sf"/>
</dbReference>
<gene>
    <name evidence="2" type="ORF">ACFQ2S_14925</name>
</gene>
<evidence type="ECO:0000313" key="3">
    <source>
        <dbReference type="Proteomes" id="UP001597108"/>
    </source>
</evidence>
<dbReference type="Gene3D" id="1.10.260.40">
    <property type="entry name" value="lambda repressor-like DNA-binding domains"/>
    <property type="match status" value="1"/>
</dbReference>
<evidence type="ECO:0000313" key="2">
    <source>
        <dbReference type="EMBL" id="MFD0980939.1"/>
    </source>
</evidence>
<dbReference type="SUPFAM" id="SSF47413">
    <property type="entry name" value="lambda repressor-like DNA-binding domains"/>
    <property type="match status" value="1"/>
</dbReference>
<accession>A0ABW3ISY4</accession>
<sequence length="300" mass="33820">MTDRYSLFARRLREFRVSGGVHGRMTQEQLADLIGVSVDAIGKYERSLSFIRGDLEHRLIEVLGWSAAEVTECRLDWDAFHLHTRKSRYRQLDDAMLDEVFDGDMTRVSHAIHRLFAQVIPDISDDFGPEADRWDPIITRFRHHGCCVYDGTELVGHWGLQFLNQEDTDRFYARRLLESDLDADRLRRPIMPGLYFGYCPVVAILPGHEAIAPMMLSSFLRFLEELAEREVFVSAIGAITVSAEGEQFCGDLGMDHLGGHRLQPGFGVWALPGASVPASLIGRRSPGLGARYRAAFGRPG</sequence>
<dbReference type="EMBL" id="JBHTJT010000031">
    <property type="protein sequence ID" value="MFD0980939.1"/>
    <property type="molecule type" value="Genomic_DNA"/>
</dbReference>
<dbReference type="InterPro" id="IPR001387">
    <property type="entry name" value="Cro/C1-type_HTH"/>
</dbReference>